<keyword evidence="1" id="KW-0479">Metal-binding</keyword>
<organism evidence="2 3">
    <name type="scientific">Bacillus safensis</name>
    <dbReference type="NCBI Taxonomy" id="561879"/>
    <lineage>
        <taxon>Bacteria</taxon>
        <taxon>Bacillati</taxon>
        <taxon>Bacillota</taxon>
        <taxon>Bacilli</taxon>
        <taxon>Bacillales</taxon>
        <taxon>Bacillaceae</taxon>
        <taxon>Bacillus</taxon>
    </lineage>
</organism>
<dbReference type="Proteomes" id="UP000464658">
    <property type="component" value="Chromosome"/>
</dbReference>
<protein>
    <submittedName>
        <fullName evidence="2">Uncharacterized protein</fullName>
    </submittedName>
</protein>
<name>A0A5S9MJ74_BACIA</name>
<gene>
    <name evidence="2" type="ORF">BsIDN1_52840</name>
</gene>
<dbReference type="EMBL" id="AP021906">
    <property type="protein sequence ID" value="BBP91666.1"/>
    <property type="molecule type" value="Genomic_DNA"/>
</dbReference>
<dbReference type="SUPFAM" id="SSF51905">
    <property type="entry name" value="FAD/NAD(P)-binding domain"/>
    <property type="match status" value="1"/>
</dbReference>
<evidence type="ECO:0000313" key="2">
    <source>
        <dbReference type="EMBL" id="BBP91666.1"/>
    </source>
</evidence>
<dbReference type="GO" id="GO:0046872">
    <property type="term" value="F:metal ion binding"/>
    <property type="evidence" value="ECO:0007669"/>
    <property type="project" value="UniProtKB-KW"/>
</dbReference>
<evidence type="ECO:0000313" key="3">
    <source>
        <dbReference type="Proteomes" id="UP000464658"/>
    </source>
</evidence>
<sequence length="46" mass="4876">MPGLYFCGEILDIHGYTGGGYNITSALVTGRLAGMNAALEAKERDQ</sequence>
<dbReference type="InterPro" id="IPR033138">
    <property type="entry name" value="Cu_oxidase_CS"/>
</dbReference>
<dbReference type="PROSITE" id="PS00079">
    <property type="entry name" value="MULTICOPPER_OXIDASE1"/>
    <property type="match status" value="1"/>
</dbReference>
<dbReference type="AlphaFoldDB" id="A0A5S9MJ74"/>
<reference evidence="2 3" key="1">
    <citation type="submission" date="2019-12" db="EMBL/GenBank/DDBJ databases">
        <title>Full genome sequence of a Bacillus safensis strain isolated from commercially available natto in Indonesia.</title>
        <authorList>
            <person name="Yoshida M."/>
            <person name="Uomi M."/>
            <person name="Waturangi D."/>
            <person name="Ekaputri J.J."/>
            <person name="Setiamarga D.H.E."/>
        </authorList>
    </citation>
    <scope>NUCLEOTIDE SEQUENCE [LARGE SCALE GENOMIC DNA]</scope>
    <source>
        <strain evidence="2 3">IDN1</strain>
    </source>
</reference>
<dbReference type="InterPro" id="IPR036188">
    <property type="entry name" value="FAD/NAD-bd_sf"/>
</dbReference>
<accession>A0A5S9MJ74</accession>
<evidence type="ECO:0000256" key="1">
    <source>
        <dbReference type="ARBA" id="ARBA00022723"/>
    </source>
</evidence>
<proteinExistence type="predicted"/>
<dbReference type="Gene3D" id="3.50.50.60">
    <property type="entry name" value="FAD/NAD(P)-binding domain"/>
    <property type="match status" value="1"/>
</dbReference>